<sequence>MERDGVVSFRQRGSPSSDRFLGVFSPPASETFAETDDELEEDDVFWTGDFAEKNRRPSDDQNHSRNLSFRQPEKSGILAALTDENRRLSRSVLYRKPAILSSSSPIPAVPKVPAGREQNWSQSMPARKLQQSAPVNVPLAPARARRGNRLACADSDLDEDEEEEMMPPHEIVARGSRSPKTTFSMLEGAGRTLKGRDLRQDFLLNVSSYVAVEPHLAYGKLFPRVPNKIRSRQVFLSCSWGKNPRVDRNHFSIPELRGGGKKSELSTKCIERFVRRDSINGWDQVYGRVQCHIQIKGRLKAS</sequence>
<evidence type="ECO:0000256" key="1">
    <source>
        <dbReference type="ARBA" id="ARBA00034773"/>
    </source>
</evidence>
<dbReference type="GO" id="GO:0010150">
    <property type="term" value="P:leaf senescence"/>
    <property type="evidence" value="ECO:0007669"/>
    <property type="project" value="UniProtKB-ARBA"/>
</dbReference>
<dbReference type="InterPro" id="IPR007608">
    <property type="entry name" value="Senescence_reg_S40"/>
</dbReference>
<feature type="region of interest" description="Disordered" evidence="2">
    <location>
        <begin position="1"/>
        <end position="27"/>
    </location>
</feature>
<dbReference type="PANTHER" id="PTHR33083:SF116">
    <property type="entry name" value="OS04G0413900 PROTEIN"/>
    <property type="match status" value="1"/>
</dbReference>
<dbReference type="PANTHER" id="PTHR33083">
    <property type="entry name" value="EXPRESSED PROTEIN"/>
    <property type="match status" value="1"/>
</dbReference>
<dbReference type="Proteomes" id="UP001188597">
    <property type="component" value="Unassembled WGS sequence"/>
</dbReference>
<evidence type="ECO:0000313" key="3">
    <source>
        <dbReference type="EMBL" id="KAK3032131.1"/>
    </source>
</evidence>
<feature type="compositionally biased region" description="Basic and acidic residues" evidence="2">
    <location>
        <begin position="50"/>
        <end position="63"/>
    </location>
</feature>
<comment type="similarity">
    <text evidence="1">Belongs to the senescence regulator S40 family.</text>
</comment>
<proteinExistence type="inferred from homology"/>
<dbReference type="EMBL" id="JAVXUP010000280">
    <property type="protein sequence ID" value="KAK3032131.1"/>
    <property type="molecule type" value="Genomic_DNA"/>
</dbReference>
<accession>A0AA89BHK8</accession>
<protein>
    <submittedName>
        <fullName evidence="3">Uncharacterized protein</fullName>
    </submittedName>
</protein>
<feature type="region of interest" description="Disordered" evidence="2">
    <location>
        <begin position="49"/>
        <end position="71"/>
    </location>
</feature>
<dbReference type="Pfam" id="PF04520">
    <property type="entry name" value="Senescence_reg"/>
    <property type="match status" value="1"/>
</dbReference>
<keyword evidence="4" id="KW-1185">Reference proteome</keyword>
<gene>
    <name evidence="3" type="ORF">RJ639_035941</name>
</gene>
<dbReference type="AlphaFoldDB" id="A0AA89BHK8"/>
<reference evidence="3" key="1">
    <citation type="submission" date="2022-12" db="EMBL/GenBank/DDBJ databases">
        <title>Draft genome assemblies for two species of Escallonia (Escalloniales).</title>
        <authorList>
            <person name="Chanderbali A."/>
            <person name="Dervinis C."/>
            <person name="Anghel I."/>
            <person name="Soltis D."/>
            <person name="Soltis P."/>
            <person name="Zapata F."/>
        </authorList>
    </citation>
    <scope>NUCLEOTIDE SEQUENCE</scope>
    <source>
        <strain evidence="3">UCBG64.0493</strain>
        <tissue evidence="3">Leaf</tissue>
    </source>
</reference>
<name>A0AA89BHK8_9ASTE</name>
<organism evidence="3 4">
    <name type="scientific">Escallonia herrerae</name>
    <dbReference type="NCBI Taxonomy" id="1293975"/>
    <lineage>
        <taxon>Eukaryota</taxon>
        <taxon>Viridiplantae</taxon>
        <taxon>Streptophyta</taxon>
        <taxon>Embryophyta</taxon>
        <taxon>Tracheophyta</taxon>
        <taxon>Spermatophyta</taxon>
        <taxon>Magnoliopsida</taxon>
        <taxon>eudicotyledons</taxon>
        <taxon>Gunneridae</taxon>
        <taxon>Pentapetalae</taxon>
        <taxon>asterids</taxon>
        <taxon>campanulids</taxon>
        <taxon>Escalloniales</taxon>
        <taxon>Escalloniaceae</taxon>
        <taxon>Escallonia</taxon>
    </lineage>
</organism>
<evidence type="ECO:0000313" key="4">
    <source>
        <dbReference type="Proteomes" id="UP001188597"/>
    </source>
</evidence>
<evidence type="ECO:0000256" key="2">
    <source>
        <dbReference type="SAM" id="MobiDB-lite"/>
    </source>
</evidence>
<comment type="caution">
    <text evidence="3">The sequence shown here is derived from an EMBL/GenBank/DDBJ whole genome shotgun (WGS) entry which is preliminary data.</text>
</comment>